<keyword evidence="5" id="KW-1185">Reference proteome</keyword>
<dbReference type="EMBL" id="AP018005">
    <property type="protein sequence ID" value="BBB14812.1"/>
    <property type="molecule type" value="Genomic_DNA"/>
</dbReference>
<dbReference type="InterPro" id="IPR007428">
    <property type="entry name" value="MlaA"/>
</dbReference>
<dbReference type="KEGG" id="rvi:RVIR1_02880"/>
<dbReference type="OrthoDB" id="9785326at2"/>
<accession>A0A2Z5V2V9</accession>
<dbReference type="RefSeq" id="WP_126322325.1">
    <property type="nucleotide sequence ID" value="NZ_AP018005.1"/>
</dbReference>
<dbReference type="PANTHER" id="PTHR30035:SF3">
    <property type="entry name" value="INTERMEMBRANE PHOSPHOLIPID TRANSPORT SYSTEM LIPOPROTEIN MLAA"/>
    <property type="match status" value="1"/>
</dbReference>
<dbReference type="GO" id="GO:0120010">
    <property type="term" value="P:intermembrane phospholipid transfer"/>
    <property type="evidence" value="ECO:0007669"/>
    <property type="project" value="TreeGrafter"/>
</dbReference>
<sequence>MLKRLGFCLLLLVALPAFAEDASNDPYENYNRHAFKLNQTLDTIFLKPVATVYKTVLPWPVTKGISNFFNNLGQVPAIINDLLQADFYTATQDTWRLLINTTVGIGGFVDVASHINLPAHSQDFGLTLAKWGYRSSAYFVVPILGPSTVRDAISWPVNYGVFSVYPYINDISWRNGLAAGGFVNTRAQLLDFDQTIKQVSFDPYVFQRNAYLQRRNYLIKQNSHLVNTSDDKDDDDDDDDADIE</sequence>
<evidence type="ECO:0000256" key="1">
    <source>
        <dbReference type="ARBA" id="ARBA00010634"/>
    </source>
</evidence>
<keyword evidence="2 3" id="KW-0732">Signal</keyword>
<feature type="signal peptide" evidence="3">
    <location>
        <begin position="1"/>
        <end position="19"/>
    </location>
</feature>
<dbReference type="GO" id="GO:0016020">
    <property type="term" value="C:membrane"/>
    <property type="evidence" value="ECO:0007669"/>
    <property type="project" value="InterPro"/>
</dbReference>
<name>A0A2Z5V2V9_9COXI</name>
<reference evidence="4 5" key="1">
    <citation type="submission" date="2017-03" db="EMBL/GenBank/DDBJ databases">
        <title>The genome sequence of Candidatus Rickettsiella viridis.</title>
        <authorList>
            <person name="Nikoh N."/>
            <person name="Tsuchida T."/>
            <person name="Yamaguchi K."/>
            <person name="Maeda T."/>
            <person name="Shigenobu S."/>
            <person name="Fukatsu T."/>
        </authorList>
    </citation>
    <scope>NUCLEOTIDE SEQUENCE [LARGE SCALE GENOMIC DNA]</scope>
    <source>
        <strain evidence="4 5">Ap-RA04</strain>
    </source>
</reference>
<dbReference type="PANTHER" id="PTHR30035">
    <property type="entry name" value="LIPOPROTEIN VACJ-RELATED"/>
    <property type="match status" value="1"/>
</dbReference>
<evidence type="ECO:0000313" key="5">
    <source>
        <dbReference type="Proteomes" id="UP000282483"/>
    </source>
</evidence>
<dbReference type="Proteomes" id="UP000282483">
    <property type="component" value="Chromosome"/>
</dbReference>
<feature type="chain" id="PRO_5016299117" evidence="3">
    <location>
        <begin position="20"/>
        <end position="244"/>
    </location>
</feature>
<dbReference type="PRINTS" id="PR01805">
    <property type="entry name" value="VACJLIPOPROT"/>
</dbReference>
<proteinExistence type="inferred from homology"/>
<dbReference type="Pfam" id="PF04333">
    <property type="entry name" value="MlaA"/>
    <property type="match status" value="1"/>
</dbReference>
<evidence type="ECO:0000313" key="4">
    <source>
        <dbReference type="EMBL" id="BBB14812.1"/>
    </source>
</evidence>
<comment type="similarity">
    <text evidence="1">Belongs to the MlaA family.</text>
</comment>
<protein>
    <submittedName>
        <fullName evidence="4">Surface lipoprotein</fullName>
    </submittedName>
</protein>
<dbReference type="AlphaFoldDB" id="A0A2Z5V2V9"/>
<gene>
    <name evidence="4" type="primary">vacJ</name>
    <name evidence="4" type="ORF">RVIR1_02880</name>
</gene>
<evidence type="ECO:0000256" key="2">
    <source>
        <dbReference type="ARBA" id="ARBA00022729"/>
    </source>
</evidence>
<keyword evidence="4" id="KW-0449">Lipoprotein</keyword>
<evidence type="ECO:0000256" key="3">
    <source>
        <dbReference type="SAM" id="SignalP"/>
    </source>
</evidence>
<organism evidence="4 5">
    <name type="scientific">Candidatus Rickettsiella viridis</name>
    <dbReference type="NCBI Taxonomy" id="676208"/>
    <lineage>
        <taxon>Bacteria</taxon>
        <taxon>Pseudomonadati</taxon>
        <taxon>Pseudomonadota</taxon>
        <taxon>Gammaproteobacteria</taxon>
        <taxon>Legionellales</taxon>
        <taxon>Coxiellaceae</taxon>
        <taxon>Rickettsiella</taxon>
    </lineage>
</organism>